<accession>A0A7V1EH66</accession>
<evidence type="ECO:0000256" key="1">
    <source>
        <dbReference type="SAM" id="Phobius"/>
    </source>
</evidence>
<feature type="transmembrane region" description="Helical" evidence="1">
    <location>
        <begin position="46"/>
        <end position="71"/>
    </location>
</feature>
<gene>
    <name evidence="2" type="ORF">ENP86_01630</name>
</gene>
<organism evidence="2">
    <name type="scientific">candidate division WOR-3 bacterium</name>
    <dbReference type="NCBI Taxonomy" id="2052148"/>
    <lineage>
        <taxon>Bacteria</taxon>
        <taxon>Bacteria division WOR-3</taxon>
    </lineage>
</organism>
<name>A0A7V1EH66_UNCW3</name>
<dbReference type="EMBL" id="DSKY01000003">
    <property type="protein sequence ID" value="HDY58245.1"/>
    <property type="molecule type" value="Genomic_DNA"/>
</dbReference>
<feature type="transmembrane region" description="Helical" evidence="1">
    <location>
        <begin position="83"/>
        <end position="103"/>
    </location>
</feature>
<dbReference type="AlphaFoldDB" id="A0A7V1EH66"/>
<feature type="transmembrane region" description="Helical" evidence="1">
    <location>
        <begin position="7"/>
        <end position="26"/>
    </location>
</feature>
<evidence type="ECO:0000313" key="2">
    <source>
        <dbReference type="EMBL" id="HDY58245.1"/>
    </source>
</evidence>
<sequence>MIQANSEILPPILIIFLLLASIYTLLRFCESIKKDKLVTPWLVISGITYGLLIITLTNFFILLPFLIVWLYNITIKVKRLKYTLIFLMLSLTPAFLSTMRNFIHSNEPVIICYNGGINFYIGNNSDIKRTVSIQPGYQWDSLMTTAYITERITNFGEMQNFWYRKAFQFIIHNPLKWMGITLKKAILFFNAWEFPRNTDDEFFNNYSIVNKTPFLKANLLFPLGFSG</sequence>
<evidence type="ECO:0008006" key="3">
    <source>
        <dbReference type="Google" id="ProtNLM"/>
    </source>
</evidence>
<keyword evidence="1" id="KW-0472">Membrane</keyword>
<proteinExistence type="predicted"/>
<comment type="caution">
    <text evidence="2">The sequence shown here is derived from an EMBL/GenBank/DDBJ whole genome shotgun (WGS) entry which is preliminary data.</text>
</comment>
<keyword evidence="1" id="KW-0812">Transmembrane</keyword>
<keyword evidence="1" id="KW-1133">Transmembrane helix</keyword>
<reference evidence="2" key="1">
    <citation type="journal article" date="2020" name="mSystems">
        <title>Genome- and Community-Level Interaction Insights into Carbon Utilization and Element Cycling Functions of Hydrothermarchaeota in Hydrothermal Sediment.</title>
        <authorList>
            <person name="Zhou Z."/>
            <person name="Liu Y."/>
            <person name="Xu W."/>
            <person name="Pan J."/>
            <person name="Luo Z.H."/>
            <person name="Li M."/>
        </authorList>
    </citation>
    <scope>NUCLEOTIDE SEQUENCE [LARGE SCALE GENOMIC DNA]</scope>
    <source>
        <strain evidence="2">SpSt-258</strain>
    </source>
</reference>
<protein>
    <recommendedName>
        <fullName evidence="3">Glycosyltransferase RgtA/B/C/D-like domain-containing protein</fullName>
    </recommendedName>
</protein>